<comment type="subcellular location">
    <subcellularLocation>
        <location evidence="1">Membrane</location>
    </subcellularLocation>
</comment>
<dbReference type="Proteomes" id="UP001159428">
    <property type="component" value="Unassembled WGS sequence"/>
</dbReference>
<dbReference type="GO" id="GO:0008053">
    <property type="term" value="P:mitochondrial fusion"/>
    <property type="evidence" value="ECO:0007669"/>
    <property type="project" value="TreeGrafter"/>
</dbReference>
<dbReference type="PANTHER" id="PTHR10465:SF0">
    <property type="entry name" value="SARCALUMENIN"/>
    <property type="match status" value="1"/>
</dbReference>
<dbReference type="Pfam" id="PF00350">
    <property type="entry name" value="Dynamin_N"/>
    <property type="match status" value="1"/>
</dbReference>
<dbReference type="EMBL" id="CALNXJ010000004">
    <property type="protein sequence ID" value="CAH3037475.1"/>
    <property type="molecule type" value="Genomic_DNA"/>
</dbReference>
<dbReference type="PANTHER" id="PTHR10465">
    <property type="entry name" value="TRANSMEMBRANE GTPASE FZO1"/>
    <property type="match status" value="1"/>
</dbReference>
<evidence type="ECO:0000256" key="2">
    <source>
        <dbReference type="ARBA" id="ARBA00022741"/>
    </source>
</evidence>
<dbReference type="InterPro" id="IPR045063">
    <property type="entry name" value="Dynamin_N"/>
</dbReference>
<comment type="caution">
    <text evidence="9">The sequence shown here is derived from an EMBL/GenBank/DDBJ whole genome shotgun (WGS) entry which is preliminary data.</text>
</comment>
<dbReference type="SUPFAM" id="SSF52540">
    <property type="entry name" value="P-loop containing nucleoside triphosphate hydrolases"/>
    <property type="match status" value="1"/>
</dbReference>
<keyword evidence="5" id="KW-0472">Membrane</keyword>
<evidence type="ECO:0000256" key="5">
    <source>
        <dbReference type="ARBA" id="ARBA00023136"/>
    </source>
</evidence>
<proteinExistence type="predicted"/>
<feature type="domain" description="Dynamin N-terminal" evidence="8">
    <location>
        <begin position="77"/>
        <end position="223"/>
    </location>
</feature>
<keyword evidence="3" id="KW-0378">Hydrolase</keyword>
<dbReference type="InterPro" id="IPR027094">
    <property type="entry name" value="Mitofusin_fam"/>
</dbReference>
<dbReference type="AlphaFoldDB" id="A0AAU9VUJ2"/>
<evidence type="ECO:0000256" key="4">
    <source>
        <dbReference type="ARBA" id="ARBA00023134"/>
    </source>
</evidence>
<keyword evidence="10" id="KW-1185">Reference proteome</keyword>
<feature type="region of interest" description="Disordered" evidence="7">
    <location>
        <begin position="291"/>
        <end position="314"/>
    </location>
</feature>
<dbReference type="GO" id="GO:0005525">
    <property type="term" value="F:GTP binding"/>
    <property type="evidence" value="ECO:0007669"/>
    <property type="project" value="UniProtKB-KW"/>
</dbReference>
<dbReference type="GO" id="GO:0051646">
    <property type="term" value="P:mitochondrion localization"/>
    <property type="evidence" value="ECO:0007669"/>
    <property type="project" value="TreeGrafter"/>
</dbReference>
<evidence type="ECO:0000259" key="8">
    <source>
        <dbReference type="Pfam" id="PF00350"/>
    </source>
</evidence>
<evidence type="ECO:0000256" key="3">
    <source>
        <dbReference type="ARBA" id="ARBA00022801"/>
    </source>
</evidence>
<dbReference type="InterPro" id="IPR027417">
    <property type="entry name" value="P-loop_NTPase"/>
</dbReference>
<dbReference type="GO" id="GO:0005741">
    <property type="term" value="C:mitochondrial outer membrane"/>
    <property type="evidence" value="ECO:0007669"/>
    <property type="project" value="TreeGrafter"/>
</dbReference>
<reference evidence="9 10" key="1">
    <citation type="submission" date="2022-05" db="EMBL/GenBank/DDBJ databases">
        <authorList>
            <consortium name="Genoscope - CEA"/>
            <person name="William W."/>
        </authorList>
    </citation>
    <scope>NUCLEOTIDE SEQUENCE [LARGE SCALE GENOMIC DNA]</scope>
</reference>
<keyword evidence="2" id="KW-0547">Nucleotide-binding</keyword>
<evidence type="ECO:0000256" key="7">
    <source>
        <dbReference type="SAM" id="MobiDB-lite"/>
    </source>
</evidence>
<name>A0AAU9VUJ2_9CNID</name>
<protein>
    <recommendedName>
        <fullName evidence="8">Dynamin N-terminal domain-containing protein</fullName>
    </recommendedName>
</protein>
<organism evidence="9 10">
    <name type="scientific">Pocillopora meandrina</name>
    <dbReference type="NCBI Taxonomy" id="46732"/>
    <lineage>
        <taxon>Eukaryota</taxon>
        <taxon>Metazoa</taxon>
        <taxon>Cnidaria</taxon>
        <taxon>Anthozoa</taxon>
        <taxon>Hexacorallia</taxon>
        <taxon>Scleractinia</taxon>
        <taxon>Astrocoeniina</taxon>
        <taxon>Pocilloporidae</taxon>
        <taxon>Pocillopora</taxon>
    </lineage>
</organism>
<dbReference type="GO" id="GO:0003924">
    <property type="term" value="F:GTPase activity"/>
    <property type="evidence" value="ECO:0007669"/>
    <property type="project" value="InterPro"/>
</dbReference>
<evidence type="ECO:0000256" key="6">
    <source>
        <dbReference type="SAM" id="Coils"/>
    </source>
</evidence>
<accession>A0AAU9VUJ2</accession>
<evidence type="ECO:0000256" key="1">
    <source>
        <dbReference type="ARBA" id="ARBA00004370"/>
    </source>
</evidence>
<dbReference type="Gene3D" id="3.40.50.300">
    <property type="entry name" value="P-loop containing nucleotide triphosphate hydrolases"/>
    <property type="match status" value="1"/>
</dbReference>
<sequence>MFAQFAPRIREIKLAREQLQHLVNALTETRDDVRRLLNEECSTSNEWQDFETVSNRIDRLNASAIQLTTRAESKLQVAFVGSVGAGKSTLINALLGENIMPVTRAETTFCNVAVTGSSSDEWTAVERSSGKSLEISEFRQLLHVLKAKEQRETLGLTPASIIDVKWPTARCKALVENVVLYDTPGIGERKATDDAVTELCKFVDVIVAVMDIHSPSLRTVVDFVTAVNCRYTLGVFTKWDMFQENHSSDDYTEIPTGDIKDRCVAEFMTAVSDRGKVFFIDSQTQREAVRCPLQQQNEASSTTSDETETEGSRGFKEFERNLVEAAKGALKFDTLKYDMQAFVAQAKGLSGNLGRIMESRKQKRIQRLSNRMNKLTDAENSIKSHLSQVSSILVDVVKRLQRDRQIAEFKMQIEHDMKNGVSPENALDRCRDGLNHRLQVLVKKDKDFKEQLDCIWNCLSKVADGPGRLTFQVTEPTWKSEDFQLDESFEYQGNDLHGCLTNPSLPSKMVCCGLLGALIYGQSGALISAIGVPAVNSLVPWTDLNGWMKYFWPACQAEVTAVQKFFETKVKTLHEEKCEQVAIAGISDLKETAEIRVRGVKRSLEDDIRFIQDGENFLNKRRRITDRLQSSFEAFEDKIHDIRTRKTINV</sequence>
<gene>
    <name evidence="9" type="ORF">PMEA_00022101</name>
</gene>
<keyword evidence="6" id="KW-0175">Coiled coil</keyword>
<evidence type="ECO:0000313" key="10">
    <source>
        <dbReference type="Proteomes" id="UP001159428"/>
    </source>
</evidence>
<keyword evidence="4" id="KW-0342">GTP-binding</keyword>
<feature type="coiled-coil region" evidence="6">
    <location>
        <begin position="9"/>
        <end position="39"/>
    </location>
</feature>
<evidence type="ECO:0000313" key="9">
    <source>
        <dbReference type="EMBL" id="CAH3037475.1"/>
    </source>
</evidence>